<proteinExistence type="predicted"/>
<accession>A0AAD6YGR4</accession>
<evidence type="ECO:0000256" key="2">
    <source>
        <dbReference type="SAM" id="SignalP"/>
    </source>
</evidence>
<feature type="compositionally biased region" description="Low complexity" evidence="1">
    <location>
        <begin position="142"/>
        <end position="152"/>
    </location>
</feature>
<gene>
    <name evidence="3" type="ORF">GGX14DRAFT_441251</name>
</gene>
<feature type="region of interest" description="Disordered" evidence="1">
    <location>
        <begin position="216"/>
        <end position="239"/>
    </location>
</feature>
<feature type="region of interest" description="Disordered" evidence="1">
    <location>
        <begin position="116"/>
        <end position="152"/>
    </location>
</feature>
<comment type="caution">
    <text evidence="3">The sequence shown here is derived from an EMBL/GenBank/DDBJ whole genome shotgun (WGS) entry which is preliminary data.</text>
</comment>
<keyword evidence="4" id="KW-1185">Reference proteome</keyword>
<keyword evidence="2" id="KW-0732">Signal</keyword>
<reference evidence="3" key="1">
    <citation type="submission" date="2023-03" db="EMBL/GenBank/DDBJ databases">
        <title>Massive genome expansion in bonnet fungi (Mycena s.s.) driven by repeated elements and novel gene families across ecological guilds.</title>
        <authorList>
            <consortium name="Lawrence Berkeley National Laboratory"/>
            <person name="Harder C.B."/>
            <person name="Miyauchi S."/>
            <person name="Viragh M."/>
            <person name="Kuo A."/>
            <person name="Thoen E."/>
            <person name="Andreopoulos B."/>
            <person name="Lu D."/>
            <person name="Skrede I."/>
            <person name="Drula E."/>
            <person name="Henrissat B."/>
            <person name="Morin E."/>
            <person name="Kohler A."/>
            <person name="Barry K."/>
            <person name="LaButti K."/>
            <person name="Morin E."/>
            <person name="Salamov A."/>
            <person name="Lipzen A."/>
            <person name="Mereny Z."/>
            <person name="Hegedus B."/>
            <person name="Baldrian P."/>
            <person name="Stursova M."/>
            <person name="Weitz H."/>
            <person name="Taylor A."/>
            <person name="Grigoriev I.V."/>
            <person name="Nagy L.G."/>
            <person name="Martin F."/>
            <person name="Kauserud H."/>
        </authorList>
    </citation>
    <scope>NUCLEOTIDE SEQUENCE</scope>
    <source>
        <strain evidence="3">9144</strain>
    </source>
</reference>
<feature type="compositionally biased region" description="Low complexity" evidence="1">
    <location>
        <begin position="116"/>
        <end position="134"/>
    </location>
</feature>
<evidence type="ECO:0000256" key="1">
    <source>
        <dbReference type="SAM" id="MobiDB-lite"/>
    </source>
</evidence>
<feature type="compositionally biased region" description="Low complexity" evidence="1">
    <location>
        <begin position="216"/>
        <end position="225"/>
    </location>
</feature>
<protein>
    <submittedName>
        <fullName evidence="3">Uncharacterized protein</fullName>
    </submittedName>
</protein>
<feature type="chain" id="PRO_5042079309" evidence="2">
    <location>
        <begin position="23"/>
        <end position="239"/>
    </location>
</feature>
<dbReference type="Proteomes" id="UP001219525">
    <property type="component" value="Unassembled WGS sequence"/>
</dbReference>
<evidence type="ECO:0000313" key="3">
    <source>
        <dbReference type="EMBL" id="KAJ7216339.1"/>
    </source>
</evidence>
<evidence type="ECO:0000313" key="4">
    <source>
        <dbReference type="Proteomes" id="UP001219525"/>
    </source>
</evidence>
<sequence length="239" mass="22745">MKAFQGFVSTAIALSAIASANAAALNVREQHRSHDDASLTQAPSTVVASALPSASGVAVSAAPSASASTTDAVIPSSTGGFVVTGIYTTCLTLTFAAPTATPIVPVGSDAPVSSAVVASGSSTTPVSSDVPLPSGSGGPFLSAPTSTDTDTPPAITPSGVNPGGPIIPDPTSVVFTTCLAFLPTDTATATPTDTGIPTDTAVPTGSVVASASAFPSAAPSTVPSAGDPAASTASASVGF</sequence>
<dbReference type="EMBL" id="JARJCW010000015">
    <property type="protein sequence ID" value="KAJ7216339.1"/>
    <property type="molecule type" value="Genomic_DNA"/>
</dbReference>
<name>A0AAD6YGR4_9AGAR</name>
<organism evidence="3 4">
    <name type="scientific">Mycena pura</name>
    <dbReference type="NCBI Taxonomy" id="153505"/>
    <lineage>
        <taxon>Eukaryota</taxon>
        <taxon>Fungi</taxon>
        <taxon>Dikarya</taxon>
        <taxon>Basidiomycota</taxon>
        <taxon>Agaricomycotina</taxon>
        <taxon>Agaricomycetes</taxon>
        <taxon>Agaricomycetidae</taxon>
        <taxon>Agaricales</taxon>
        <taxon>Marasmiineae</taxon>
        <taxon>Mycenaceae</taxon>
        <taxon>Mycena</taxon>
    </lineage>
</organism>
<dbReference type="AlphaFoldDB" id="A0AAD6YGR4"/>
<feature type="signal peptide" evidence="2">
    <location>
        <begin position="1"/>
        <end position="22"/>
    </location>
</feature>